<dbReference type="Proteomes" id="UP001596915">
    <property type="component" value="Unassembled WGS sequence"/>
</dbReference>
<comment type="caution">
    <text evidence="1">The sequence shown here is derived from an EMBL/GenBank/DDBJ whole genome shotgun (WGS) entry which is preliminary data.</text>
</comment>
<proteinExistence type="predicted"/>
<dbReference type="EMBL" id="JBHTGL010000008">
    <property type="protein sequence ID" value="MFD0628667.1"/>
    <property type="molecule type" value="Genomic_DNA"/>
</dbReference>
<dbReference type="SUPFAM" id="SSF53163">
    <property type="entry name" value="HybD-like"/>
    <property type="match status" value="1"/>
</dbReference>
<name>A0ABW2X4C0_9ACTN</name>
<dbReference type="Gene3D" id="3.40.50.1450">
    <property type="entry name" value="HybD-like"/>
    <property type="match status" value="1"/>
</dbReference>
<organism evidence="1 2">
    <name type="scientific">Streptomyces sanglieri</name>
    <dbReference type="NCBI Taxonomy" id="193460"/>
    <lineage>
        <taxon>Bacteria</taxon>
        <taxon>Bacillati</taxon>
        <taxon>Actinomycetota</taxon>
        <taxon>Actinomycetes</taxon>
        <taxon>Kitasatosporales</taxon>
        <taxon>Streptomycetaceae</taxon>
        <taxon>Streptomyces</taxon>
    </lineage>
</organism>
<protein>
    <submittedName>
        <fullName evidence="1">Uncharacterized protein</fullName>
    </submittedName>
</protein>
<keyword evidence="2" id="KW-1185">Reference proteome</keyword>
<evidence type="ECO:0000313" key="1">
    <source>
        <dbReference type="EMBL" id="MFD0628667.1"/>
    </source>
</evidence>
<accession>A0ABW2X4C0</accession>
<dbReference type="InterPro" id="IPR023430">
    <property type="entry name" value="Pept_HybD-like_dom_sf"/>
</dbReference>
<gene>
    <name evidence="1" type="ORF">ACFQ2K_44655</name>
</gene>
<evidence type="ECO:0000313" key="2">
    <source>
        <dbReference type="Proteomes" id="UP001596915"/>
    </source>
</evidence>
<reference evidence="2" key="1">
    <citation type="journal article" date="2019" name="Int. J. Syst. Evol. Microbiol.">
        <title>The Global Catalogue of Microorganisms (GCM) 10K type strain sequencing project: providing services to taxonomists for standard genome sequencing and annotation.</title>
        <authorList>
            <consortium name="The Broad Institute Genomics Platform"/>
            <consortium name="The Broad Institute Genome Sequencing Center for Infectious Disease"/>
            <person name="Wu L."/>
            <person name="Ma J."/>
        </authorList>
    </citation>
    <scope>NUCLEOTIDE SEQUENCE [LARGE SCALE GENOMIC DNA]</scope>
    <source>
        <strain evidence="2">JCM 12607</strain>
    </source>
</reference>
<sequence>MPPQVRVVDYGIRGMHLAYDLLDGYDALVLVDAYPGAGPPGR</sequence>